<dbReference type="OrthoDB" id="9178657at2"/>
<protein>
    <submittedName>
        <fullName evidence="2">Short chain dehydrogenase</fullName>
    </submittedName>
</protein>
<accession>A0A158GD24</accession>
<dbReference type="PRINTS" id="PR00081">
    <property type="entry name" value="GDHRDH"/>
</dbReference>
<dbReference type="InterPro" id="IPR002347">
    <property type="entry name" value="SDR_fam"/>
</dbReference>
<sequence length="257" mass="27219">MGLLENKVAVVTGASSGLGRAIAIRYAAEGARVVLADVRDAPIEGGEATQAAIERAGGIAISVPTDVSRWDEVDRLVAIAVERYDRLDVMVNNAAIYTSTNLVETSQTQWEQVVQVNLTGMFNGCKRAVQQMLTQEPADEVRGRIVNISSQHGMVASPGDFPYGVTKGGTVQLTRQVAVDHARDLIVCNAVAPGKIVTGKPGAANDPRALEYSHQRTPWPRLGRPEDVAGAALFLASPLASFVTGINLMVDGGWMAG</sequence>
<dbReference type="Gene3D" id="3.40.50.720">
    <property type="entry name" value="NAD(P)-binding Rossmann-like Domain"/>
    <property type="match status" value="1"/>
</dbReference>
<evidence type="ECO:0000313" key="2">
    <source>
        <dbReference type="EMBL" id="SAL30005.1"/>
    </source>
</evidence>
<dbReference type="SUPFAM" id="SSF51735">
    <property type="entry name" value="NAD(P)-binding Rossmann-fold domains"/>
    <property type="match status" value="1"/>
</dbReference>
<dbReference type="GO" id="GO:0016616">
    <property type="term" value="F:oxidoreductase activity, acting on the CH-OH group of donors, NAD or NADP as acceptor"/>
    <property type="evidence" value="ECO:0007669"/>
    <property type="project" value="TreeGrafter"/>
</dbReference>
<dbReference type="AlphaFoldDB" id="A0A158GD24"/>
<name>A0A158GD24_CABSO</name>
<proteinExistence type="inferred from homology"/>
<dbReference type="PRINTS" id="PR00080">
    <property type="entry name" value="SDRFAMILY"/>
</dbReference>
<dbReference type="FunFam" id="3.40.50.720:FF:000084">
    <property type="entry name" value="Short-chain dehydrogenase reductase"/>
    <property type="match status" value="1"/>
</dbReference>
<gene>
    <name evidence="2" type="ORF">AWB64_02610</name>
</gene>
<dbReference type="PROSITE" id="PS00061">
    <property type="entry name" value="ADH_SHORT"/>
    <property type="match status" value="1"/>
</dbReference>
<dbReference type="EMBL" id="FCOC02000006">
    <property type="protein sequence ID" value="SAL30005.1"/>
    <property type="molecule type" value="Genomic_DNA"/>
</dbReference>
<dbReference type="InterPro" id="IPR036291">
    <property type="entry name" value="NAD(P)-bd_dom_sf"/>
</dbReference>
<dbReference type="InterPro" id="IPR020904">
    <property type="entry name" value="Sc_DH/Rdtase_CS"/>
</dbReference>
<evidence type="ECO:0000256" key="1">
    <source>
        <dbReference type="ARBA" id="ARBA00006484"/>
    </source>
</evidence>
<evidence type="ECO:0000313" key="3">
    <source>
        <dbReference type="Proteomes" id="UP000054893"/>
    </source>
</evidence>
<reference evidence="2 3" key="1">
    <citation type="submission" date="2016-01" db="EMBL/GenBank/DDBJ databases">
        <authorList>
            <person name="Oliw E.H."/>
        </authorList>
    </citation>
    <scope>NUCLEOTIDE SEQUENCE [LARGE SCALE GENOMIC DNA]</scope>
    <source>
        <strain evidence="2">LMG 22029</strain>
    </source>
</reference>
<comment type="similarity">
    <text evidence="1">Belongs to the short-chain dehydrogenases/reductases (SDR) family.</text>
</comment>
<dbReference type="RefSeq" id="WP_060819423.1">
    <property type="nucleotide sequence ID" value="NZ_FCOC02000006.1"/>
</dbReference>
<dbReference type="PANTHER" id="PTHR42760:SF124">
    <property type="entry name" value="SHORT-CHAIN DEHYDROGENASE_REDUCTASE"/>
    <property type="match status" value="1"/>
</dbReference>
<dbReference type="Proteomes" id="UP000054893">
    <property type="component" value="Unassembled WGS sequence"/>
</dbReference>
<dbReference type="CDD" id="cd05233">
    <property type="entry name" value="SDR_c"/>
    <property type="match status" value="1"/>
</dbReference>
<organism evidence="2 3">
    <name type="scientific">Caballeronia sordidicola</name>
    <name type="common">Burkholderia sordidicola</name>
    <dbReference type="NCBI Taxonomy" id="196367"/>
    <lineage>
        <taxon>Bacteria</taxon>
        <taxon>Pseudomonadati</taxon>
        <taxon>Pseudomonadota</taxon>
        <taxon>Betaproteobacteria</taxon>
        <taxon>Burkholderiales</taxon>
        <taxon>Burkholderiaceae</taxon>
        <taxon>Caballeronia</taxon>
    </lineage>
</organism>
<dbReference type="PANTHER" id="PTHR42760">
    <property type="entry name" value="SHORT-CHAIN DEHYDROGENASES/REDUCTASES FAMILY MEMBER"/>
    <property type="match status" value="1"/>
</dbReference>
<dbReference type="Pfam" id="PF13561">
    <property type="entry name" value="adh_short_C2"/>
    <property type="match status" value="1"/>
</dbReference>